<dbReference type="EMBL" id="LR796981">
    <property type="protein sequence ID" value="CAB4179216.1"/>
    <property type="molecule type" value="Genomic_DNA"/>
</dbReference>
<sequence>MSKSFSVNDEDWAQQLEKGVEDYTDMLFEAVWEGTEDVIPETLSGEPFCGCSTCFWREALFFLVPKLIEGYEEGKIELED</sequence>
<dbReference type="EMBL" id="LR797501">
    <property type="protein sequence ID" value="CAB4220722.1"/>
    <property type="molecule type" value="Genomic_DNA"/>
</dbReference>
<protein>
    <submittedName>
        <fullName evidence="2">Uncharacterized protein</fullName>
    </submittedName>
</protein>
<gene>
    <name evidence="1" type="ORF">UFOVP1033_62</name>
    <name evidence="2" type="ORF">UFOVP1631_62</name>
</gene>
<evidence type="ECO:0000313" key="2">
    <source>
        <dbReference type="EMBL" id="CAB4220722.1"/>
    </source>
</evidence>
<proteinExistence type="predicted"/>
<evidence type="ECO:0000313" key="1">
    <source>
        <dbReference type="EMBL" id="CAB4179216.1"/>
    </source>
</evidence>
<reference evidence="2" key="1">
    <citation type="submission" date="2020-05" db="EMBL/GenBank/DDBJ databases">
        <authorList>
            <person name="Chiriac C."/>
            <person name="Salcher M."/>
            <person name="Ghai R."/>
            <person name="Kavagutti S V."/>
        </authorList>
    </citation>
    <scope>NUCLEOTIDE SEQUENCE</scope>
</reference>
<accession>A0A6J5SYM5</accession>
<name>A0A6J5SYM5_9CAUD</name>
<organism evidence="2">
    <name type="scientific">uncultured Caudovirales phage</name>
    <dbReference type="NCBI Taxonomy" id="2100421"/>
    <lineage>
        <taxon>Viruses</taxon>
        <taxon>Duplodnaviria</taxon>
        <taxon>Heunggongvirae</taxon>
        <taxon>Uroviricota</taxon>
        <taxon>Caudoviricetes</taxon>
        <taxon>Peduoviridae</taxon>
        <taxon>Maltschvirus</taxon>
        <taxon>Maltschvirus maltsch</taxon>
    </lineage>
</organism>